<dbReference type="Proteomes" id="UP000295626">
    <property type="component" value="Unassembled WGS sequence"/>
</dbReference>
<gene>
    <name evidence="1" type="ORF">E1091_03440</name>
</gene>
<accession>A0ABY2DLD6</accession>
<sequence>MNIVDDIDAAARRSAGSGPCPLEYIRRTLETTIRNEAAMVARNLAKLAELGQQPGPRSPQAETARLVEQKMYAAIPAHPERHDPEQCAALTAGVIRTYLHVVRSHRGEWAFHAANRFLIMAVDCLDFGRADLADRRAARLLDADSL</sequence>
<evidence type="ECO:0000313" key="1">
    <source>
        <dbReference type="EMBL" id="TDC01133.1"/>
    </source>
</evidence>
<organism evidence="1 2">
    <name type="scientific">Micromonospora fluostatini</name>
    <dbReference type="NCBI Taxonomy" id="1629071"/>
    <lineage>
        <taxon>Bacteria</taxon>
        <taxon>Bacillati</taxon>
        <taxon>Actinomycetota</taxon>
        <taxon>Actinomycetes</taxon>
        <taxon>Micromonosporales</taxon>
        <taxon>Micromonosporaceae</taxon>
        <taxon>Micromonospora</taxon>
    </lineage>
</organism>
<comment type="caution">
    <text evidence="1">The sequence shown here is derived from an EMBL/GenBank/DDBJ whole genome shotgun (WGS) entry which is preliminary data.</text>
</comment>
<name>A0ABY2DLD6_9ACTN</name>
<keyword evidence="2" id="KW-1185">Reference proteome</keyword>
<proteinExistence type="predicted"/>
<evidence type="ECO:0000313" key="2">
    <source>
        <dbReference type="Proteomes" id="UP000295626"/>
    </source>
</evidence>
<protein>
    <submittedName>
        <fullName evidence="1">Uncharacterized protein</fullName>
    </submittedName>
</protein>
<dbReference type="EMBL" id="SMKE01000065">
    <property type="protein sequence ID" value="TDC01133.1"/>
    <property type="molecule type" value="Genomic_DNA"/>
</dbReference>
<reference evidence="1 2" key="1">
    <citation type="submission" date="2019-02" db="EMBL/GenBank/DDBJ databases">
        <title>Draft genome sequences of novel Actinobacteria.</title>
        <authorList>
            <person name="Sahin N."/>
            <person name="Ay H."/>
            <person name="Saygin H."/>
        </authorList>
    </citation>
    <scope>NUCLEOTIDE SEQUENCE [LARGE SCALE GENOMIC DNA]</scope>
    <source>
        <strain evidence="1 2">JCM 30529</strain>
    </source>
</reference>